<dbReference type="SUPFAM" id="SSF55797">
    <property type="entry name" value="PR-1-like"/>
    <property type="match status" value="1"/>
</dbReference>
<reference evidence="2 3" key="1">
    <citation type="submission" date="2023-03" db="EMBL/GenBank/DDBJ databases">
        <title>Bacillus Genome Sequencing.</title>
        <authorList>
            <person name="Dunlap C."/>
        </authorList>
    </citation>
    <scope>NUCLEOTIDE SEQUENCE [LARGE SCALE GENOMIC DNA]</scope>
    <source>
        <strain evidence="2 3">B-59205</strain>
    </source>
</reference>
<evidence type="ECO:0000259" key="1">
    <source>
        <dbReference type="PROSITE" id="PS51272"/>
    </source>
</evidence>
<dbReference type="AlphaFoldDB" id="A0AAW9NP11"/>
<dbReference type="Proteomes" id="UP001344888">
    <property type="component" value="Unassembled WGS sequence"/>
</dbReference>
<dbReference type="PROSITE" id="PS51272">
    <property type="entry name" value="SLH"/>
    <property type="match status" value="3"/>
</dbReference>
<feature type="domain" description="SLH" evidence="1">
    <location>
        <begin position="86"/>
        <end position="141"/>
    </location>
</feature>
<feature type="domain" description="SLH" evidence="1">
    <location>
        <begin position="142"/>
        <end position="205"/>
    </location>
</feature>
<dbReference type="RefSeq" id="WP_326122212.1">
    <property type="nucleotide sequence ID" value="NZ_JARSFG010000006.1"/>
</dbReference>
<dbReference type="Pfam" id="PF00188">
    <property type="entry name" value="CAP"/>
    <property type="match status" value="1"/>
</dbReference>
<accession>A0AAW9NP11</accession>
<proteinExistence type="predicted"/>
<dbReference type="Gene3D" id="3.40.33.10">
    <property type="entry name" value="CAP"/>
    <property type="match status" value="1"/>
</dbReference>
<protein>
    <submittedName>
        <fullName evidence="2">S-layer homology domain-containing protein</fullName>
    </submittedName>
</protein>
<evidence type="ECO:0000313" key="2">
    <source>
        <dbReference type="EMBL" id="MEC1177755.1"/>
    </source>
</evidence>
<dbReference type="InterPro" id="IPR014044">
    <property type="entry name" value="CAP_dom"/>
</dbReference>
<keyword evidence="3" id="KW-1185">Reference proteome</keyword>
<name>A0AAW9NP11_9BACL</name>
<comment type="caution">
    <text evidence="2">The sequence shown here is derived from an EMBL/GenBank/DDBJ whole genome shotgun (WGS) entry which is preliminary data.</text>
</comment>
<dbReference type="CDD" id="cd05379">
    <property type="entry name" value="CAP_bacterial"/>
    <property type="match status" value="1"/>
</dbReference>
<sequence>MKKILIVVLLVFSVIWQKPVYVNAHFKDLPSSYWATPAIMQLVNAGYMKGFEDGTFRPNELTTRAEATAIIARAIGKVSSTDFILHAKDVPTTHPYYEEIGQLAQLGIIQNSEFFQPDEPLQRAHIAKMIALAFNITTDAQNTASFKDLPKDYWAKDYIESLADIEIITGKTVSKFEPTAYVTRAHLAAFISRGMAFQKKIEKREFAYDYLVKSYIPTVNEKGNFAKEAIVMVNQHRHKHGLKPLQHDPHLTQLAVIKAQDMIQRDYFDHESPHYGAPWDMAELFDYPYTSFGENIARNFNSAQAVTDAWMASTTHRENILKSSYTHIGIGIKCAANGQYYWVQHFASK</sequence>
<dbReference type="EMBL" id="JARSFG010000006">
    <property type="protein sequence ID" value="MEC1177755.1"/>
    <property type="molecule type" value="Genomic_DNA"/>
</dbReference>
<dbReference type="Pfam" id="PF00395">
    <property type="entry name" value="SLH"/>
    <property type="match status" value="3"/>
</dbReference>
<feature type="domain" description="SLH" evidence="1">
    <location>
        <begin position="22"/>
        <end position="85"/>
    </location>
</feature>
<dbReference type="InterPro" id="IPR001119">
    <property type="entry name" value="SLH_dom"/>
</dbReference>
<evidence type="ECO:0000313" key="3">
    <source>
        <dbReference type="Proteomes" id="UP001344888"/>
    </source>
</evidence>
<dbReference type="PANTHER" id="PTHR31157">
    <property type="entry name" value="SCP DOMAIN-CONTAINING PROTEIN"/>
    <property type="match status" value="1"/>
</dbReference>
<dbReference type="InterPro" id="IPR035940">
    <property type="entry name" value="CAP_sf"/>
</dbReference>
<organism evidence="2 3">
    <name type="scientific">Metasolibacillus meyeri</name>
    <dbReference type="NCBI Taxonomy" id="1071052"/>
    <lineage>
        <taxon>Bacteria</taxon>
        <taxon>Bacillati</taxon>
        <taxon>Bacillota</taxon>
        <taxon>Bacilli</taxon>
        <taxon>Bacillales</taxon>
        <taxon>Caryophanaceae</taxon>
        <taxon>Metasolibacillus</taxon>
    </lineage>
</organism>
<gene>
    <name evidence="2" type="ORF">P9B03_04600</name>
</gene>
<dbReference type="PANTHER" id="PTHR31157:SF1">
    <property type="entry name" value="SCP DOMAIN-CONTAINING PROTEIN"/>
    <property type="match status" value="1"/>
</dbReference>